<keyword evidence="3" id="KW-1185">Reference proteome</keyword>
<evidence type="ECO:0000313" key="2">
    <source>
        <dbReference type="EnsemblPlants" id="PGSC0003DMT400095209"/>
    </source>
</evidence>
<organism evidence="2 3">
    <name type="scientific">Solanum tuberosum</name>
    <name type="common">Potato</name>
    <dbReference type="NCBI Taxonomy" id="4113"/>
    <lineage>
        <taxon>Eukaryota</taxon>
        <taxon>Viridiplantae</taxon>
        <taxon>Streptophyta</taxon>
        <taxon>Embryophyta</taxon>
        <taxon>Tracheophyta</taxon>
        <taxon>Spermatophyta</taxon>
        <taxon>Magnoliopsida</taxon>
        <taxon>eudicotyledons</taxon>
        <taxon>Gunneridae</taxon>
        <taxon>Pentapetalae</taxon>
        <taxon>asterids</taxon>
        <taxon>lamiids</taxon>
        <taxon>Solanales</taxon>
        <taxon>Solanaceae</taxon>
        <taxon>Solanoideae</taxon>
        <taxon>Solaneae</taxon>
        <taxon>Solanum</taxon>
    </lineage>
</organism>
<feature type="region of interest" description="Disordered" evidence="1">
    <location>
        <begin position="55"/>
        <end position="96"/>
    </location>
</feature>
<accession>M1DVT1</accession>
<evidence type="ECO:0000256" key="1">
    <source>
        <dbReference type="SAM" id="MobiDB-lite"/>
    </source>
</evidence>
<evidence type="ECO:0000313" key="3">
    <source>
        <dbReference type="Proteomes" id="UP000011115"/>
    </source>
</evidence>
<dbReference type="InParanoid" id="M1DVT1"/>
<dbReference type="AlphaFoldDB" id="M1DVT1"/>
<dbReference type="HOGENOM" id="CLU_059105_2_0_1"/>
<reference evidence="3" key="1">
    <citation type="journal article" date="2011" name="Nature">
        <title>Genome sequence and analysis of the tuber crop potato.</title>
        <authorList>
            <consortium name="The Potato Genome Sequencing Consortium"/>
        </authorList>
    </citation>
    <scope>NUCLEOTIDE SEQUENCE [LARGE SCALE GENOMIC DNA]</scope>
    <source>
        <strain evidence="3">cv. DM1-3 516 R44</strain>
    </source>
</reference>
<dbReference type="PaxDb" id="4113-PGSC0003DMT400095209"/>
<dbReference type="Gramene" id="PGSC0003DMT400095209">
    <property type="protein sequence ID" value="PGSC0003DMT400095209"/>
    <property type="gene ID" value="PGSC0003DMG400044780"/>
</dbReference>
<reference evidence="2" key="2">
    <citation type="submission" date="2015-06" db="UniProtKB">
        <authorList>
            <consortium name="EnsemblPlants"/>
        </authorList>
    </citation>
    <scope>IDENTIFICATION</scope>
    <source>
        <strain evidence="2">DM1-3 516 R44</strain>
    </source>
</reference>
<protein>
    <submittedName>
        <fullName evidence="2">'chromo' domain containing protein</fullName>
    </submittedName>
</protein>
<name>M1DVT1_SOLTU</name>
<feature type="compositionally biased region" description="Basic and acidic residues" evidence="1">
    <location>
        <begin position="66"/>
        <end position="81"/>
    </location>
</feature>
<sequence>MVGNAPSCILGSWVSSWVIRPRTSGKNPKRKDSGFPGGFNLGFEMVNTRFNSVRPAAHVNEPAEESTTRGRDRGREIKENIEVENDEDSGQEEKVQVEATSIPSLDPVLGQQIMSFLKELVGLGVLPVVPIIQTPAKPLLLSLSPRWVEL</sequence>
<dbReference type="EnsemblPlants" id="PGSC0003DMT400095209">
    <property type="protein sequence ID" value="PGSC0003DMT400095209"/>
    <property type="gene ID" value="PGSC0003DMG400044780"/>
</dbReference>
<proteinExistence type="predicted"/>
<dbReference type="Proteomes" id="UP000011115">
    <property type="component" value="Unassembled WGS sequence"/>
</dbReference>